<comment type="caution">
    <text evidence="2">The sequence shown here is derived from an EMBL/GenBank/DDBJ whole genome shotgun (WGS) entry which is preliminary data.</text>
</comment>
<dbReference type="RefSeq" id="WP_183448738.1">
    <property type="nucleotide sequence ID" value="NZ_JACHWB010000002.1"/>
</dbReference>
<feature type="transmembrane region" description="Helical" evidence="1">
    <location>
        <begin position="48"/>
        <end position="68"/>
    </location>
</feature>
<feature type="transmembrane region" description="Helical" evidence="1">
    <location>
        <begin position="6"/>
        <end position="27"/>
    </location>
</feature>
<evidence type="ECO:0000256" key="1">
    <source>
        <dbReference type="SAM" id="Phobius"/>
    </source>
</evidence>
<evidence type="ECO:0000313" key="3">
    <source>
        <dbReference type="Proteomes" id="UP000532010"/>
    </source>
</evidence>
<gene>
    <name evidence="2" type="ORF">FHR70_001515</name>
</gene>
<dbReference type="AlphaFoldDB" id="A0A7W4VJW9"/>
<protein>
    <submittedName>
        <fullName evidence="2">Uncharacterized protein</fullName>
    </submittedName>
</protein>
<keyword evidence="3" id="KW-1185">Reference proteome</keyword>
<sequence>MKELDLFMSSLGAVSALAAAGLFLYSSRIEVPDNIDTMMGEIQRIGRWNSYGCWAAFVGALCASYVFARQTWGS</sequence>
<name>A0A7W4VJW9_9HYPH</name>
<keyword evidence="1" id="KW-0472">Membrane</keyword>
<keyword evidence="1" id="KW-1133">Transmembrane helix</keyword>
<reference evidence="2 3" key="1">
    <citation type="submission" date="2020-08" db="EMBL/GenBank/DDBJ databases">
        <title>The Agave Microbiome: Exploring the role of microbial communities in plant adaptations to desert environments.</title>
        <authorList>
            <person name="Partida-Martinez L.P."/>
        </authorList>
    </citation>
    <scope>NUCLEOTIDE SEQUENCE [LARGE SCALE GENOMIC DNA]</scope>
    <source>
        <strain evidence="2 3">AT3.9</strain>
    </source>
</reference>
<evidence type="ECO:0000313" key="2">
    <source>
        <dbReference type="EMBL" id="MBB3018461.1"/>
    </source>
</evidence>
<dbReference type="EMBL" id="JACHWB010000002">
    <property type="protein sequence ID" value="MBB3018461.1"/>
    <property type="molecule type" value="Genomic_DNA"/>
</dbReference>
<proteinExistence type="predicted"/>
<organism evidence="2 3">
    <name type="scientific">Microvirga lupini</name>
    <dbReference type="NCBI Taxonomy" id="420324"/>
    <lineage>
        <taxon>Bacteria</taxon>
        <taxon>Pseudomonadati</taxon>
        <taxon>Pseudomonadota</taxon>
        <taxon>Alphaproteobacteria</taxon>
        <taxon>Hyphomicrobiales</taxon>
        <taxon>Methylobacteriaceae</taxon>
        <taxon>Microvirga</taxon>
    </lineage>
</organism>
<keyword evidence="1" id="KW-0812">Transmembrane</keyword>
<dbReference type="Proteomes" id="UP000532010">
    <property type="component" value="Unassembled WGS sequence"/>
</dbReference>
<accession>A0A7W4VJW9</accession>